<keyword evidence="5" id="KW-1185">Reference proteome</keyword>
<dbReference type="InterPro" id="IPR000591">
    <property type="entry name" value="DEP_dom"/>
</dbReference>
<feature type="region of interest" description="Disordered" evidence="1">
    <location>
        <begin position="209"/>
        <end position="229"/>
    </location>
</feature>
<dbReference type="Gramene" id="XM_028379996.1">
    <property type="protein sequence ID" value="XP_028235797.1"/>
    <property type="gene ID" value="LOC114415356"/>
</dbReference>
<evidence type="ECO:0000313" key="3">
    <source>
        <dbReference type="EMBL" id="KHN09152.1"/>
    </source>
</evidence>
<dbReference type="PROSITE" id="PS51354">
    <property type="entry name" value="GLUTAREDOXIN_2"/>
    <property type="match status" value="1"/>
</dbReference>
<dbReference type="CDD" id="cd04371">
    <property type="entry name" value="DEP"/>
    <property type="match status" value="1"/>
</dbReference>
<dbReference type="PANTHER" id="PTHR46361">
    <property type="entry name" value="ELECTRON CARRIER/ PROTEIN DISULFIDE OXIDOREDUCTASE"/>
    <property type="match status" value="1"/>
</dbReference>
<dbReference type="EMBL" id="KN665345">
    <property type="protein sequence ID" value="KHN09152.1"/>
    <property type="molecule type" value="Genomic_DNA"/>
</dbReference>
<feature type="compositionally biased region" description="Basic and acidic residues" evidence="1">
    <location>
        <begin position="125"/>
        <end position="151"/>
    </location>
</feature>
<dbReference type="Pfam" id="PF04784">
    <property type="entry name" value="DUF547"/>
    <property type="match status" value="1"/>
</dbReference>
<feature type="region of interest" description="Disordered" evidence="1">
    <location>
        <begin position="1"/>
        <end position="179"/>
    </location>
</feature>
<organism evidence="3">
    <name type="scientific">Glycine soja</name>
    <name type="common">Wild soybean</name>
    <dbReference type="NCBI Taxonomy" id="3848"/>
    <lineage>
        <taxon>Eukaryota</taxon>
        <taxon>Viridiplantae</taxon>
        <taxon>Streptophyta</taxon>
        <taxon>Embryophyta</taxon>
        <taxon>Tracheophyta</taxon>
        <taxon>Spermatophyta</taxon>
        <taxon>Magnoliopsida</taxon>
        <taxon>eudicotyledons</taxon>
        <taxon>Gunneridae</taxon>
        <taxon>Pentapetalae</taxon>
        <taxon>rosids</taxon>
        <taxon>fabids</taxon>
        <taxon>Fabales</taxon>
        <taxon>Fabaceae</taxon>
        <taxon>Papilionoideae</taxon>
        <taxon>50 kb inversion clade</taxon>
        <taxon>NPAAA clade</taxon>
        <taxon>indigoferoid/millettioid clade</taxon>
        <taxon>Phaseoleae</taxon>
        <taxon>Glycine</taxon>
        <taxon>Glycine subgen. Soja</taxon>
    </lineage>
</organism>
<reference evidence="3" key="1">
    <citation type="submission" date="2014-07" db="EMBL/GenBank/DDBJ databases">
        <title>Identification of a novel salt tolerance gene in wild soybean by whole-genome sequencing.</title>
        <authorList>
            <person name="Lam H.-M."/>
            <person name="Qi X."/>
            <person name="Li M.-W."/>
            <person name="Liu X."/>
            <person name="Xie M."/>
            <person name="Ni M."/>
            <person name="Xu X."/>
        </authorList>
    </citation>
    <scope>NUCLEOTIDE SEQUENCE [LARGE SCALE GENOMIC DNA]</scope>
    <source>
        <tissue evidence="3">Root</tissue>
    </source>
</reference>
<dbReference type="Gene3D" id="3.40.30.10">
    <property type="entry name" value="Glutaredoxin"/>
    <property type="match status" value="1"/>
</dbReference>
<evidence type="ECO:0000313" key="4">
    <source>
        <dbReference type="EMBL" id="RZC06851.1"/>
    </source>
</evidence>
<dbReference type="SMART" id="SM00049">
    <property type="entry name" value="DEP"/>
    <property type="match status" value="1"/>
</dbReference>
<dbReference type="InterPro" id="IPR036388">
    <property type="entry name" value="WH-like_DNA-bd_sf"/>
</dbReference>
<feature type="compositionally biased region" description="Basic and acidic residues" evidence="1">
    <location>
        <begin position="81"/>
        <end position="99"/>
    </location>
</feature>
<evidence type="ECO:0000256" key="1">
    <source>
        <dbReference type="SAM" id="MobiDB-lite"/>
    </source>
</evidence>
<protein>
    <recommendedName>
        <fullName evidence="2">DEP domain-containing protein</fullName>
    </recommendedName>
</protein>
<evidence type="ECO:0000259" key="2">
    <source>
        <dbReference type="PROSITE" id="PS50186"/>
    </source>
</evidence>
<feature type="compositionally biased region" description="Acidic residues" evidence="1">
    <location>
        <begin position="215"/>
        <end position="224"/>
    </location>
</feature>
<dbReference type="InterPro" id="IPR036249">
    <property type="entry name" value="Thioredoxin-like_sf"/>
</dbReference>
<dbReference type="GO" id="GO:0035556">
    <property type="term" value="P:intracellular signal transduction"/>
    <property type="evidence" value="ECO:0007669"/>
    <property type="project" value="InterPro"/>
</dbReference>
<dbReference type="Pfam" id="PF00462">
    <property type="entry name" value="Glutaredoxin"/>
    <property type="match status" value="1"/>
</dbReference>
<feature type="compositionally biased region" description="Basic and acidic residues" evidence="1">
    <location>
        <begin position="20"/>
        <end position="50"/>
    </location>
</feature>
<feature type="domain" description="DEP" evidence="2">
    <location>
        <begin position="396"/>
        <end position="469"/>
    </location>
</feature>
<dbReference type="Proteomes" id="UP000053555">
    <property type="component" value="Unassembled WGS sequence"/>
</dbReference>
<feature type="compositionally biased region" description="Polar residues" evidence="1">
    <location>
        <begin position="70"/>
        <end position="80"/>
    </location>
</feature>
<feature type="compositionally biased region" description="Polar residues" evidence="1">
    <location>
        <begin position="112"/>
        <end position="123"/>
    </location>
</feature>
<dbReference type="PROSITE" id="PS50186">
    <property type="entry name" value="DEP"/>
    <property type="match status" value="1"/>
</dbReference>
<dbReference type="EMBL" id="QZWG01000006">
    <property type="protein sequence ID" value="RZC06851.1"/>
    <property type="molecule type" value="Genomic_DNA"/>
</dbReference>
<evidence type="ECO:0000313" key="5">
    <source>
        <dbReference type="Proteomes" id="UP000289340"/>
    </source>
</evidence>
<name>A0A0B2PNK6_GLYSO</name>
<dbReference type="AlphaFoldDB" id="A0A0B2PNK6"/>
<sequence>MENQQLVETNGAGFQAVENLRVDDLELDQDKQSKEAKAEKIDHEDDKLDDISDQINDGEDARSNTKDESGNLQSGTQPENLETKSETEVSTDKQEDSGDKMGAGGDLEPKNQETNIDNNSGQSDLAKEVADRESTQIFDKSDEIPSEDHNLEPVFDGTEVPGMEANRSMSGRRLNDQDSPGVVEKAVALKNFVKEKSAVAVSTMMRRLSGKRDEGTEDNADDEGKDVSDIPKVGETKVVSDKAVEKFDWNPLHYIKKSSDVGVENKTEQGDSIAMKGRIILYTKLGCQESKAIRLFLRMKRLRYVEINIDVFPGRKMELEKISGSASVPKVFFNEILIGGWNELKNLDESGKLDEKVDFLITEAPLFEAPSPPLSGEDDVSSSGPLDELAIIVRKMKESIAVKDRLYKMRRFTNSFLSSEAIDFLSEDQYLERPEAVEFAQKLADKLFFQNVLDEDIFEDGNHLYRFLDDDPTVVSQCHNITRGIITLKLKPLAEIASRLRFLSHAMFEAYVYEDGRRIDYTSIHGSEEFARYLRIVEELQRVEISDSSREEKLAFFINLYNMMAIHAILVLGHPDGALERRKLFGEFKYVIGGSTYSLSAIQNGILRGNQRPPYNLKKPFGVKDKRLTVALPYPEPLIHFALVYGTRSGPALRCYSPGNIDEELLDAARNFLRNGGIAVDLTAKAVNASKILKWYSIDFGKNEVEVIKHVSNYLDSADSEVLLDLLATSELKVTYQPYDWGLNC</sequence>
<dbReference type="Proteomes" id="UP000289340">
    <property type="component" value="Chromosome 6"/>
</dbReference>
<gene>
    <name evidence="4" type="ORF">D0Y65_014336</name>
    <name evidence="3" type="ORF">glysoja_025613</name>
</gene>
<dbReference type="InterPro" id="IPR006869">
    <property type="entry name" value="DUF547"/>
</dbReference>
<feature type="compositionally biased region" description="Basic and acidic residues" evidence="1">
    <location>
        <begin position="59"/>
        <end position="69"/>
    </location>
</feature>
<dbReference type="SUPFAM" id="SSF46785">
    <property type="entry name" value="Winged helix' DNA-binding domain"/>
    <property type="match status" value="1"/>
</dbReference>
<proteinExistence type="predicted"/>
<dbReference type="InterPro" id="IPR036390">
    <property type="entry name" value="WH_DNA-bd_sf"/>
</dbReference>
<dbReference type="SUPFAM" id="SSF52833">
    <property type="entry name" value="Thioredoxin-like"/>
    <property type="match status" value="1"/>
</dbReference>
<dbReference type="Pfam" id="PF00610">
    <property type="entry name" value="DEP"/>
    <property type="match status" value="1"/>
</dbReference>
<dbReference type="Gene3D" id="1.10.10.10">
    <property type="entry name" value="Winged helix-like DNA-binding domain superfamily/Winged helix DNA-binding domain"/>
    <property type="match status" value="1"/>
</dbReference>
<dbReference type="InterPro" id="IPR002109">
    <property type="entry name" value="Glutaredoxin"/>
</dbReference>
<reference evidence="4 5" key="2">
    <citation type="submission" date="2018-09" db="EMBL/GenBank/DDBJ databases">
        <title>A high-quality reference genome of wild soybean provides a powerful tool to mine soybean genomes.</title>
        <authorList>
            <person name="Xie M."/>
            <person name="Chung C.Y.L."/>
            <person name="Li M.-W."/>
            <person name="Wong F.-L."/>
            <person name="Chan T.-F."/>
            <person name="Lam H.-M."/>
        </authorList>
    </citation>
    <scope>NUCLEOTIDE SEQUENCE [LARGE SCALE GENOMIC DNA]</scope>
    <source>
        <strain evidence="5">cv. W05</strain>
        <tissue evidence="4">Hypocotyl of etiolated seedlings</tissue>
    </source>
</reference>
<dbReference type="PANTHER" id="PTHR46361:SF3">
    <property type="entry name" value="ELECTRON CARRIER_ PROTEIN DISULFIDE OXIDOREDUCTASE"/>
    <property type="match status" value="1"/>
</dbReference>
<accession>A0A0B2PNK6</accession>